<dbReference type="Proteomes" id="UP000032250">
    <property type="component" value="Unassembled WGS sequence"/>
</dbReference>
<dbReference type="PATRIC" id="fig|1379739.3.peg.2932"/>
<evidence type="ECO:0000313" key="3">
    <source>
        <dbReference type="Proteomes" id="UP000032250"/>
    </source>
</evidence>
<keyword evidence="2" id="KW-0808">Transferase</keyword>
<reference evidence="2 3" key="1">
    <citation type="submission" date="2014-06" db="EMBL/GenBank/DDBJ databases">
        <title>Genome characterization of distinct group I Clostridium botulinum lineages.</title>
        <authorList>
            <person name="Giordani F."/>
            <person name="Anselmo A."/>
            <person name="Fillo S."/>
            <person name="Palozzi A.M."/>
            <person name="Fortunato A."/>
            <person name="Gentile B."/>
            <person name="Ciammaruconi A."/>
            <person name="Anniballi F."/>
            <person name="De Medici D."/>
            <person name="Lista F."/>
        </authorList>
    </citation>
    <scope>NUCLEOTIDE SEQUENCE [LARGE SCALE GENOMIC DNA]</scope>
    <source>
        <strain evidence="2 3">B2 450</strain>
    </source>
</reference>
<accession>A0A0D1BVJ9</accession>
<dbReference type="HOGENOM" id="CLU_134449_1_0_9"/>
<feature type="domain" description="N-acetyltransferase" evidence="1">
    <location>
        <begin position="13"/>
        <end position="167"/>
    </location>
</feature>
<dbReference type="OrthoDB" id="9795206at2"/>
<gene>
    <name evidence="2" type="ORF">N495_12735</name>
</gene>
<proteinExistence type="predicted"/>
<dbReference type="InterPro" id="IPR000182">
    <property type="entry name" value="GNAT_dom"/>
</dbReference>
<dbReference type="PROSITE" id="PS51186">
    <property type="entry name" value="GNAT"/>
    <property type="match status" value="1"/>
</dbReference>
<dbReference type="RefSeq" id="WP_003484598.1">
    <property type="nucleotide sequence ID" value="NZ_JXSU01000007.1"/>
</dbReference>
<sequence>MVQNNKIYDRSKVIIEVVKEHELKECCFRLFQSDFGKTYYPTYKTVLEILKKAYRKNNIFVAKLDNAMLGFIWFSMDGVFNKFPYLNMLFVFPEFRKSGIGRCLLSFFENMVCKENKIPQVKIFLLVKSSNDIALKLYSNSGYRELYTFEGLFRKKIDEILMIKEIINNR</sequence>
<evidence type="ECO:0000313" key="2">
    <source>
        <dbReference type="EMBL" id="KIS24400.1"/>
    </source>
</evidence>
<comment type="caution">
    <text evidence="2">The sequence shown here is derived from an EMBL/GenBank/DDBJ whole genome shotgun (WGS) entry which is preliminary data.</text>
</comment>
<organism evidence="2 3">
    <name type="scientific">Clostridium botulinum B2 450</name>
    <dbReference type="NCBI Taxonomy" id="1379739"/>
    <lineage>
        <taxon>Bacteria</taxon>
        <taxon>Bacillati</taxon>
        <taxon>Bacillota</taxon>
        <taxon>Clostridia</taxon>
        <taxon>Eubacteriales</taxon>
        <taxon>Clostridiaceae</taxon>
        <taxon>Clostridium</taxon>
    </lineage>
</organism>
<dbReference type="Pfam" id="PF00583">
    <property type="entry name" value="Acetyltransf_1"/>
    <property type="match status" value="1"/>
</dbReference>
<dbReference type="Gene3D" id="3.40.630.30">
    <property type="match status" value="1"/>
</dbReference>
<dbReference type="InterPro" id="IPR016181">
    <property type="entry name" value="Acyl_CoA_acyltransferase"/>
</dbReference>
<dbReference type="AlphaFoldDB" id="A0A0D1BVJ9"/>
<dbReference type="GO" id="GO:0016747">
    <property type="term" value="F:acyltransferase activity, transferring groups other than amino-acyl groups"/>
    <property type="evidence" value="ECO:0007669"/>
    <property type="project" value="InterPro"/>
</dbReference>
<dbReference type="CDD" id="cd04301">
    <property type="entry name" value="NAT_SF"/>
    <property type="match status" value="1"/>
</dbReference>
<dbReference type="SUPFAM" id="SSF55729">
    <property type="entry name" value="Acyl-CoA N-acyltransferases (Nat)"/>
    <property type="match status" value="1"/>
</dbReference>
<name>A0A0D1BVJ9_CLOBO</name>
<protein>
    <submittedName>
        <fullName evidence="2">GNAT family acetyltransferase</fullName>
    </submittedName>
</protein>
<evidence type="ECO:0000259" key="1">
    <source>
        <dbReference type="PROSITE" id="PS51186"/>
    </source>
</evidence>
<dbReference type="EMBL" id="JXSU01000007">
    <property type="protein sequence ID" value="KIS24400.1"/>
    <property type="molecule type" value="Genomic_DNA"/>
</dbReference>